<keyword evidence="1" id="KW-0812">Transmembrane</keyword>
<dbReference type="RefSeq" id="WP_057895003.1">
    <property type="nucleotide sequence ID" value="NZ_AYZQ01000005.1"/>
</dbReference>
<keyword evidence="1" id="KW-0472">Membrane</keyword>
<dbReference type="Proteomes" id="UP000051672">
    <property type="component" value="Unassembled WGS sequence"/>
</dbReference>
<proteinExistence type="predicted"/>
<evidence type="ECO:0000313" key="3">
    <source>
        <dbReference type="Proteomes" id="UP000051672"/>
    </source>
</evidence>
<name>A0A0R2AVH9_9LACO</name>
<dbReference type="OrthoDB" id="1706970at2"/>
<feature type="transmembrane region" description="Helical" evidence="1">
    <location>
        <begin position="138"/>
        <end position="159"/>
    </location>
</feature>
<dbReference type="PATRIC" id="fig|1423727.3.peg.1746"/>
<keyword evidence="1" id="KW-1133">Transmembrane helix</keyword>
<dbReference type="InterPro" id="IPR010387">
    <property type="entry name" value="QueT"/>
</dbReference>
<protein>
    <submittedName>
        <fullName evidence="2">Membrane protein</fullName>
    </submittedName>
</protein>
<gene>
    <name evidence="2" type="ORF">FC34_GL001723</name>
</gene>
<dbReference type="AlphaFoldDB" id="A0A0R2AVH9"/>
<feature type="transmembrane region" description="Helical" evidence="1">
    <location>
        <begin position="77"/>
        <end position="94"/>
    </location>
</feature>
<dbReference type="Pfam" id="PF06177">
    <property type="entry name" value="QueT"/>
    <property type="match status" value="1"/>
</dbReference>
<reference evidence="2 3" key="1">
    <citation type="journal article" date="2015" name="Genome Announc.">
        <title>Expanding the biotechnology potential of lactobacilli through comparative genomics of 213 strains and associated genera.</title>
        <authorList>
            <person name="Sun Z."/>
            <person name="Harris H.M."/>
            <person name="McCann A."/>
            <person name="Guo C."/>
            <person name="Argimon S."/>
            <person name="Zhang W."/>
            <person name="Yang X."/>
            <person name="Jeffery I.B."/>
            <person name="Cooney J.C."/>
            <person name="Kagawa T.F."/>
            <person name="Liu W."/>
            <person name="Song Y."/>
            <person name="Salvetti E."/>
            <person name="Wrobel A."/>
            <person name="Rasinkangas P."/>
            <person name="Parkhill J."/>
            <person name="Rea M.C."/>
            <person name="O'Sullivan O."/>
            <person name="Ritari J."/>
            <person name="Douillard F.P."/>
            <person name="Paul Ross R."/>
            <person name="Yang R."/>
            <person name="Briner A.E."/>
            <person name="Felis G.E."/>
            <person name="de Vos W.M."/>
            <person name="Barrangou R."/>
            <person name="Klaenhammer T.R."/>
            <person name="Caufield P.W."/>
            <person name="Cui Y."/>
            <person name="Zhang H."/>
            <person name="O'Toole P.W."/>
        </authorList>
    </citation>
    <scope>NUCLEOTIDE SEQUENCE [LARGE SCALE GENOMIC DNA]</scope>
    <source>
        <strain evidence="2 3">DSM 23927</strain>
    </source>
</reference>
<feature type="transmembrane region" description="Helical" evidence="1">
    <location>
        <begin position="12"/>
        <end position="32"/>
    </location>
</feature>
<dbReference type="PIRSF" id="PIRSF031501">
    <property type="entry name" value="QueT"/>
    <property type="match status" value="1"/>
</dbReference>
<dbReference type="STRING" id="1423727.FC34_GL001723"/>
<comment type="caution">
    <text evidence="2">The sequence shown here is derived from an EMBL/GenBank/DDBJ whole genome shotgun (WGS) entry which is preliminary data.</text>
</comment>
<evidence type="ECO:0000313" key="2">
    <source>
        <dbReference type="EMBL" id="KRM71245.1"/>
    </source>
</evidence>
<sequence length="169" mass="18654">MQSRVRIWVVNALVLALYIVLSIGPASFNLASGAIQFRLSESLNHLVVFNRKYIIGVVLGVVVFNALFSPLGWIDVVFGGGQSLIGLSLVAWLAPKLPKLWQRLSLNVVVMSLTMFLIAIEIIWTGHLDFSTLFWPTYGSLVLSEALIMAISAPIMVLVDRAVNFNKQI</sequence>
<dbReference type="PANTHER" id="PTHR40044:SF1">
    <property type="entry name" value="INTEGRAL MEMBRANE PROTEIN"/>
    <property type="match status" value="1"/>
</dbReference>
<dbReference type="EMBL" id="AYZQ01000005">
    <property type="protein sequence ID" value="KRM71245.1"/>
    <property type="molecule type" value="Genomic_DNA"/>
</dbReference>
<feature type="transmembrane region" description="Helical" evidence="1">
    <location>
        <begin position="106"/>
        <end position="126"/>
    </location>
</feature>
<dbReference type="PANTHER" id="PTHR40044">
    <property type="entry name" value="INTEGRAL MEMBRANE PROTEIN-RELATED"/>
    <property type="match status" value="1"/>
</dbReference>
<accession>A0A0R2AVH9</accession>
<organism evidence="2 3">
    <name type="scientific">Lacticaseibacillus brantae DSM 23927</name>
    <dbReference type="NCBI Taxonomy" id="1423727"/>
    <lineage>
        <taxon>Bacteria</taxon>
        <taxon>Bacillati</taxon>
        <taxon>Bacillota</taxon>
        <taxon>Bacilli</taxon>
        <taxon>Lactobacillales</taxon>
        <taxon>Lactobacillaceae</taxon>
        <taxon>Lacticaseibacillus</taxon>
    </lineage>
</organism>
<evidence type="ECO:0000256" key="1">
    <source>
        <dbReference type="SAM" id="Phobius"/>
    </source>
</evidence>
<keyword evidence="3" id="KW-1185">Reference proteome</keyword>